<dbReference type="InterPro" id="IPR006528">
    <property type="entry name" value="Phage_head_morphogenesis_dom"/>
</dbReference>
<evidence type="ECO:0000313" key="2">
    <source>
        <dbReference type="EMBL" id="NYE07290.1"/>
    </source>
</evidence>
<evidence type="ECO:0000259" key="1">
    <source>
        <dbReference type="Pfam" id="PF04233"/>
    </source>
</evidence>
<name>A0A852TEJ5_9BACI</name>
<dbReference type="EMBL" id="JACCBX010000008">
    <property type="protein sequence ID" value="NYE07290.1"/>
    <property type="molecule type" value="Genomic_DNA"/>
</dbReference>
<evidence type="ECO:0000313" key="3">
    <source>
        <dbReference type="Proteomes" id="UP000548423"/>
    </source>
</evidence>
<reference evidence="3" key="1">
    <citation type="submission" date="2020-07" db="EMBL/GenBank/DDBJ databases">
        <authorList>
            <person name="Partida-Martinez L."/>
            <person name="Huntemann M."/>
            <person name="Clum A."/>
            <person name="Wang J."/>
            <person name="Palaniappan K."/>
            <person name="Ritter S."/>
            <person name="Chen I.-M."/>
            <person name="Stamatis D."/>
            <person name="Reddy T."/>
            <person name="O'Malley R."/>
            <person name="Daum C."/>
            <person name="Shapiro N."/>
            <person name="Ivanova N."/>
            <person name="Kyrpides N."/>
            <person name="Woyke T."/>
        </authorList>
    </citation>
    <scope>NUCLEOTIDE SEQUENCE [LARGE SCALE GENOMIC DNA]</scope>
    <source>
        <strain evidence="3">AT2.8</strain>
    </source>
</reference>
<protein>
    <submittedName>
        <fullName evidence="2">SPP1 gp7 family putative phage head morphogenesis protein</fullName>
    </submittedName>
</protein>
<dbReference type="Proteomes" id="UP000548423">
    <property type="component" value="Unassembled WGS sequence"/>
</dbReference>
<dbReference type="AlphaFoldDB" id="A0A852TEJ5"/>
<sequence length="299" mass="33443">MRAFYSRYATDNVLTLQEAELALHGADLSRYRERIASYRQMFQQTGNLVALAEIEKLVSSARVTRLKALSDEIAARTIELASKVDATVAEHLGETLTEAYLQTAFAVQAGVGAFITVQAINEDAIKQVIAYPWSGDDYSSRIWVNRDKMVREMTGILKQGLIQGTSIQTMSRQLNEKTDAGARNTERIIRTEANFVLNEGAARGYEANGMESYRVLATLDTKTSSICQSQDGNVYKVSERVVGKTYPPYHPNCRTTVIPHIPEIEGLARRARDPETGRNYIVEDMTYKEWKESLVQSGS</sequence>
<dbReference type="Pfam" id="PF04233">
    <property type="entry name" value="Phage_Mu_F"/>
    <property type="match status" value="1"/>
</dbReference>
<accession>A0A852TEJ5</accession>
<dbReference type="NCBIfam" id="TIGR01641">
    <property type="entry name" value="phageSPP1_gp7"/>
    <property type="match status" value="1"/>
</dbReference>
<organism evidence="2 3">
    <name type="scientific">Neobacillus niacini</name>
    <dbReference type="NCBI Taxonomy" id="86668"/>
    <lineage>
        <taxon>Bacteria</taxon>
        <taxon>Bacillati</taxon>
        <taxon>Bacillota</taxon>
        <taxon>Bacilli</taxon>
        <taxon>Bacillales</taxon>
        <taxon>Bacillaceae</taxon>
        <taxon>Neobacillus</taxon>
    </lineage>
</organism>
<comment type="caution">
    <text evidence="2">The sequence shown here is derived from an EMBL/GenBank/DDBJ whole genome shotgun (WGS) entry which is preliminary data.</text>
</comment>
<gene>
    <name evidence="2" type="ORF">F4694_004075</name>
</gene>
<proteinExistence type="predicted"/>
<reference evidence="3" key="2">
    <citation type="submission" date="2020-08" db="EMBL/GenBank/DDBJ databases">
        <title>The Agave Microbiome: Exploring the role of microbial communities in plant adaptations to desert environments.</title>
        <authorList>
            <person name="Partida-Martinez L.P."/>
        </authorList>
    </citation>
    <scope>NUCLEOTIDE SEQUENCE [LARGE SCALE GENOMIC DNA]</scope>
    <source>
        <strain evidence="3">AT2.8</strain>
    </source>
</reference>
<feature type="domain" description="Phage head morphogenesis" evidence="1">
    <location>
        <begin position="157"/>
        <end position="258"/>
    </location>
</feature>